<feature type="chain" id="PRO_5045105230" description="Secreted protein" evidence="2">
    <location>
        <begin position="18"/>
        <end position="175"/>
    </location>
</feature>
<gene>
    <name evidence="3" type="ORF">ACFLIM_49325</name>
</gene>
<reference evidence="3 4" key="1">
    <citation type="submission" date="2024-10" db="EMBL/GenBank/DDBJ databases">
        <authorList>
            <person name="Topkara A.R."/>
            <person name="Saygin H."/>
        </authorList>
    </citation>
    <scope>NUCLEOTIDE SEQUENCE [LARGE SCALE GENOMIC DNA]</scope>
    <source>
        <strain evidence="3 4">M3C6</strain>
    </source>
</reference>
<evidence type="ECO:0000313" key="3">
    <source>
        <dbReference type="EMBL" id="MFG1711182.1"/>
    </source>
</evidence>
<protein>
    <recommendedName>
        <fullName evidence="5">Secreted protein</fullName>
    </recommendedName>
</protein>
<feature type="signal peptide" evidence="2">
    <location>
        <begin position="1"/>
        <end position="17"/>
    </location>
</feature>
<dbReference type="RefSeq" id="WP_393177708.1">
    <property type="nucleotide sequence ID" value="NZ_JBICRM010000075.1"/>
</dbReference>
<proteinExistence type="predicted"/>
<organism evidence="3 4">
    <name type="scientific">Nonomuraea marmarensis</name>
    <dbReference type="NCBI Taxonomy" id="3351344"/>
    <lineage>
        <taxon>Bacteria</taxon>
        <taxon>Bacillati</taxon>
        <taxon>Actinomycetota</taxon>
        <taxon>Actinomycetes</taxon>
        <taxon>Streptosporangiales</taxon>
        <taxon>Streptosporangiaceae</taxon>
        <taxon>Nonomuraea</taxon>
    </lineage>
</organism>
<feature type="region of interest" description="Disordered" evidence="1">
    <location>
        <begin position="129"/>
        <end position="149"/>
    </location>
</feature>
<comment type="caution">
    <text evidence="3">The sequence shown here is derived from an EMBL/GenBank/DDBJ whole genome shotgun (WGS) entry which is preliminary data.</text>
</comment>
<evidence type="ECO:0000256" key="1">
    <source>
        <dbReference type="SAM" id="MobiDB-lite"/>
    </source>
</evidence>
<evidence type="ECO:0000313" key="4">
    <source>
        <dbReference type="Proteomes" id="UP001603978"/>
    </source>
</evidence>
<dbReference type="EMBL" id="JBICRM010000075">
    <property type="protein sequence ID" value="MFG1711182.1"/>
    <property type="molecule type" value="Genomic_DNA"/>
</dbReference>
<name>A0ABW7AUT2_9ACTN</name>
<keyword evidence="2" id="KW-0732">Signal</keyword>
<dbReference type="Proteomes" id="UP001603978">
    <property type="component" value="Unassembled WGS sequence"/>
</dbReference>
<dbReference type="PROSITE" id="PS51257">
    <property type="entry name" value="PROKAR_LIPOPROTEIN"/>
    <property type="match status" value="1"/>
</dbReference>
<sequence length="175" mass="18370">MRRTLIATALLSAFALAGCGGQQSDTGVASVAVGNPSGAAASASPTATADQEEQGRKFAQCMRENGVAMDDPDPNGGGGLKEIAGETDKTKLRKALEACREYAPSKLRGGINGEDVEQLRQLAQCMRENGVDMPDPNPDGTFPSGTMSKVNRRDAKFEKALETCNKRIPKPGATK</sequence>
<keyword evidence="4" id="KW-1185">Reference proteome</keyword>
<evidence type="ECO:0000256" key="2">
    <source>
        <dbReference type="SAM" id="SignalP"/>
    </source>
</evidence>
<accession>A0ABW7AUT2</accession>
<evidence type="ECO:0008006" key="5">
    <source>
        <dbReference type="Google" id="ProtNLM"/>
    </source>
</evidence>